<feature type="transmembrane region" description="Helical" evidence="1">
    <location>
        <begin position="92"/>
        <end position="113"/>
    </location>
</feature>
<organism evidence="2 3">
    <name type="scientific">Mangrovactinospora gilvigrisea</name>
    <dbReference type="NCBI Taxonomy" id="1428644"/>
    <lineage>
        <taxon>Bacteria</taxon>
        <taxon>Bacillati</taxon>
        <taxon>Actinomycetota</taxon>
        <taxon>Actinomycetes</taxon>
        <taxon>Kitasatosporales</taxon>
        <taxon>Streptomycetaceae</taxon>
        <taxon>Mangrovactinospora</taxon>
    </lineage>
</organism>
<accession>A0A1J7BH69</accession>
<feature type="transmembrane region" description="Helical" evidence="1">
    <location>
        <begin position="189"/>
        <end position="206"/>
    </location>
</feature>
<keyword evidence="3" id="KW-1185">Reference proteome</keyword>
<dbReference type="AlphaFoldDB" id="A0A1J7BH69"/>
<feature type="transmembrane region" description="Helical" evidence="1">
    <location>
        <begin position="119"/>
        <end position="138"/>
    </location>
</feature>
<reference evidence="2 3" key="1">
    <citation type="submission" date="2016-10" db="EMBL/GenBank/DDBJ databases">
        <title>Genome sequence of Streptomyces gilvigriseus MUSC 26.</title>
        <authorList>
            <person name="Lee L.-H."/>
            <person name="Ser H.-L."/>
        </authorList>
    </citation>
    <scope>NUCLEOTIDE SEQUENCE [LARGE SCALE GENOMIC DNA]</scope>
    <source>
        <strain evidence="2 3">MUSC 26</strain>
    </source>
</reference>
<keyword evidence="1" id="KW-0472">Membrane</keyword>
<evidence type="ECO:0000313" key="2">
    <source>
        <dbReference type="EMBL" id="OIV38006.1"/>
    </source>
</evidence>
<feature type="transmembrane region" description="Helical" evidence="1">
    <location>
        <begin position="36"/>
        <end position="55"/>
    </location>
</feature>
<feature type="transmembrane region" description="Helical" evidence="1">
    <location>
        <begin position="61"/>
        <end position="80"/>
    </location>
</feature>
<sequence>MVQRFEGSHGAPGILSVLEVARPDGEAPAAMRRRRAAGWLMVLAAVPLVALSVIYQVGYGWVPGVIGAALITIHGLALLVDIDFLQRFVEWLSGRIAYVVPLTLIGALIWLAISNDRPSQRALMGNFIIIAAFIARFLSPHFEPIGAFDGVSAVRWRILRAITIHCLFISGFSFGSLIMLTSMVRQEPIAIPISITIATAAFIFKAHSRTRKVCTLVAQRAYQVRLLIEDIPASNPVVPADRRAALTAVESLDSALATCLQTGFRCWGTTLLPSDQRTRIIAWHRMRVCFPPVASAFNNGEAAALDMLIGACDRWTDASC</sequence>
<proteinExistence type="predicted"/>
<dbReference type="EMBL" id="MLCF01000035">
    <property type="protein sequence ID" value="OIV38006.1"/>
    <property type="molecule type" value="Genomic_DNA"/>
</dbReference>
<feature type="transmembrane region" description="Helical" evidence="1">
    <location>
        <begin position="158"/>
        <end position="183"/>
    </location>
</feature>
<keyword evidence="1" id="KW-1133">Transmembrane helix</keyword>
<protein>
    <submittedName>
        <fullName evidence="2">Uncharacterized protein</fullName>
    </submittedName>
</protein>
<evidence type="ECO:0000256" key="1">
    <source>
        <dbReference type="SAM" id="Phobius"/>
    </source>
</evidence>
<comment type="caution">
    <text evidence="2">The sequence shown here is derived from an EMBL/GenBank/DDBJ whole genome shotgun (WGS) entry which is preliminary data.</text>
</comment>
<gene>
    <name evidence="2" type="ORF">BIV57_07985</name>
</gene>
<dbReference type="Proteomes" id="UP000243342">
    <property type="component" value="Unassembled WGS sequence"/>
</dbReference>
<name>A0A1J7BH69_9ACTN</name>
<keyword evidence="1" id="KW-0812">Transmembrane</keyword>
<evidence type="ECO:0000313" key="3">
    <source>
        <dbReference type="Proteomes" id="UP000243342"/>
    </source>
</evidence>
<dbReference type="RefSeq" id="WP_071656013.1">
    <property type="nucleotide sequence ID" value="NZ_MLCF01000035.1"/>
</dbReference>